<proteinExistence type="predicted"/>
<name>A0A0A0ERZ4_9GAMM</name>
<dbReference type="eggNOG" id="ENOG5031DYN">
    <property type="taxonomic scope" value="Bacteria"/>
</dbReference>
<dbReference type="OrthoDB" id="6027991at2"/>
<gene>
    <name evidence="1" type="ORF">N792_01120</name>
</gene>
<dbReference type="Proteomes" id="UP000030017">
    <property type="component" value="Unassembled WGS sequence"/>
</dbReference>
<dbReference type="STRING" id="1122185.N792_01120"/>
<comment type="caution">
    <text evidence="1">The sequence shown here is derived from an EMBL/GenBank/DDBJ whole genome shotgun (WGS) entry which is preliminary data.</text>
</comment>
<evidence type="ECO:0008006" key="3">
    <source>
        <dbReference type="Google" id="ProtNLM"/>
    </source>
</evidence>
<dbReference type="EMBL" id="AVPS01000001">
    <property type="protein sequence ID" value="KGM52868.1"/>
    <property type="molecule type" value="Genomic_DNA"/>
</dbReference>
<sequence>MRFDTLVAKVARAEDALEAHERRIGADLRQLAQSWKAAWTPGRIVVAGLASGFLIGRAEPLRAVARGGGAVRIVSLLTSVFASTRAAVAADEADDSARNVDAVAGVMTDRAAPTDAAMAAGERLAHDYLERVAAAARQAGSTREP</sequence>
<evidence type="ECO:0000313" key="1">
    <source>
        <dbReference type="EMBL" id="KGM52868.1"/>
    </source>
</evidence>
<accession>A0A0A0ERZ4</accession>
<dbReference type="RefSeq" id="WP_036191667.1">
    <property type="nucleotide sequence ID" value="NZ_AVPS01000001.1"/>
</dbReference>
<evidence type="ECO:0000313" key="2">
    <source>
        <dbReference type="Proteomes" id="UP000030017"/>
    </source>
</evidence>
<dbReference type="AlphaFoldDB" id="A0A0A0ERZ4"/>
<protein>
    <recommendedName>
        <fullName evidence="3">Protein sip-5</fullName>
    </recommendedName>
</protein>
<organism evidence="1 2">
    <name type="scientific">Lysobacter concretionis Ko07 = DSM 16239</name>
    <dbReference type="NCBI Taxonomy" id="1122185"/>
    <lineage>
        <taxon>Bacteria</taxon>
        <taxon>Pseudomonadati</taxon>
        <taxon>Pseudomonadota</taxon>
        <taxon>Gammaproteobacteria</taxon>
        <taxon>Lysobacterales</taxon>
        <taxon>Lysobacteraceae</taxon>
        <taxon>Novilysobacter</taxon>
    </lineage>
</organism>
<reference evidence="1 2" key="1">
    <citation type="submission" date="2013-08" db="EMBL/GenBank/DDBJ databases">
        <title>Genome sequencing of Lysobacter.</title>
        <authorList>
            <person name="Zhang S."/>
            <person name="Wang G."/>
        </authorList>
    </citation>
    <scope>NUCLEOTIDE SEQUENCE [LARGE SCALE GENOMIC DNA]</scope>
    <source>
        <strain evidence="1 2">Ko07</strain>
    </source>
</reference>
<keyword evidence="2" id="KW-1185">Reference proteome</keyword>